<evidence type="ECO:0000313" key="4">
    <source>
        <dbReference type="Proteomes" id="UP001431209"/>
    </source>
</evidence>
<feature type="domain" description="F-box" evidence="2">
    <location>
        <begin position="20"/>
        <end position="66"/>
    </location>
</feature>
<organism evidence="3 4">
    <name type="scientific">Acrasis kona</name>
    <dbReference type="NCBI Taxonomy" id="1008807"/>
    <lineage>
        <taxon>Eukaryota</taxon>
        <taxon>Discoba</taxon>
        <taxon>Heterolobosea</taxon>
        <taxon>Tetramitia</taxon>
        <taxon>Eutetramitia</taxon>
        <taxon>Acrasidae</taxon>
        <taxon>Acrasis</taxon>
    </lineage>
</organism>
<dbReference type="SUPFAM" id="SSF81383">
    <property type="entry name" value="F-box domain"/>
    <property type="match status" value="1"/>
</dbReference>
<reference evidence="3 4" key="1">
    <citation type="submission" date="2024-03" db="EMBL/GenBank/DDBJ databases">
        <title>The Acrasis kona genome and developmental transcriptomes reveal deep origins of eukaryotic multicellular pathways.</title>
        <authorList>
            <person name="Sheikh S."/>
            <person name="Fu C.-J."/>
            <person name="Brown M.W."/>
            <person name="Baldauf S.L."/>
        </authorList>
    </citation>
    <scope>NUCLEOTIDE SEQUENCE [LARGE SCALE GENOMIC DNA]</scope>
    <source>
        <strain evidence="3 4">ATCC MYA-3509</strain>
    </source>
</reference>
<dbReference type="Gene3D" id="2.60.120.260">
    <property type="entry name" value="Galactose-binding domain-like"/>
    <property type="match status" value="1"/>
</dbReference>
<protein>
    <submittedName>
        <fullName evidence="3">E3 ubiquitin-protein ligase HECTD</fullName>
    </submittedName>
</protein>
<dbReference type="SUPFAM" id="SSF49785">
    <property type="entry name" value="Galactose-binding domain-like"/>
    <property type="match status" value="1"/>
</dbReference>
<accession>A0AAW2ZM99</accession>
<dbReference type="AlphaFoldDB" id="A0AAW2ZM99"/>
<dbReference type="Gene3D" id="1.20.1280.50">
    <property type="match status" value="1"/>
</dbReference>
<dbReference type="Pfam" id="PF00023">
    <property type="entry name" value="Ank"/>
    <property type="match status" value="1"/>
</dbReference>
<dbReference type="PANTHER" id="PTHR47457">
    <property type="entry name" value="OS05G0345500 PROTEIN"/>
    <property type="match status" value="1"/>
</dbReference>
<name>A0AAW2ZM99_9EUKA</name>
<dbReference type="PROSITE" id="PS50022">
    <property type="entry name" value="FA58C_3"/>
    <property type="match status" value="1"/>
</dbReference>
<gene>
    <name evidence="3" type="ORF">AKO1_009428</name>
</gene>
<dbReference type="InterPro" id="IPR000421">
    <property type="entry name" value="FA58C"/>
</dbReference>
<keyword evidence="4" id="KW-1185">Reference proteome</keyword>
<dbReference type="InterPro" id="IPR002110">
    <property type="entry name" value="Ankyrin_rpt"/>
</dbReference>
<dbReference type="InterPro" id="IPR001810">
    <property type="entry name" value="F-box_dom"/>
</dbReference>
<dbReference type="SUPFAM" id="SSF48403">
    <property type="entry name" value="Ankyrin repeat"/>
    <property type="match status" value="1"/>
</dbReference>
<evidence type="ECO:0000259" key="2">
    <source>
        <dbReference type="PROSITE" id="PS50181"/>
    </source>
</evidence>
<evidence type="ECO:0000313" key="3">
    <source>
        <dbReference type="EMBL" id="KAL0490088.1"/>
    </source>
</evidence>
<dbReference type="EMBL" id="JAOPGA020001632">
    <property type="protein sequence ID" value="KAL0490088.1"/>
    <property type="molecule type" value="Genomic_DNA"/>
</dbReference>
<dbReference type="Gene3D" id="1.25.40.20">
    <property type="entry name" value="Ankyrin repeat-containing domain"/>
    <property type="match status" value="1"/>
</dbReference>
<proteinExistence type="predicted"/>
<comment type="caution">
    <text evidence="3">The sequence shown here is derived from an EMBL/GenBank/DDBJ whole genome shotgun (WGS) entry which is preliminary data.</text>
</comment>
<dbReference type="PANTHER" id="PTHR47457:SF1">
    <property type="entry name" value="BTB DOMAIN-CONTAINING PROTEIN-RELATED"/>
    <property type="match status" value="1"/>
</dbReference>
<evidence type="ECO:0000259" key="1">
    <source>
        <dbReference type="PROSITE" id="PS50022"/>
    </source>
</evidence>
<feature type="domain" description="F5/8 type C" evidence="1">
    <location>
        <begin position="254"/>
        <end position="357"/>
    </location>
</feature>
<dbReference type="InterPro" id="IPR036770">
    <property type="entry name" value="Ankyrin_rpt-contain_sf"/>
</dbReference>
<dbReference type="InterPro" id="IPR036047">
    <property type="entry name" value="F-box-like_dom_sf"/>
</dbReference>
<dbReference type="InterPro" id="IPR008979">
    <property type="entry name" value="Galactose-bd-like_sf"/>
</dbReference>
<dbReference type="Proteomes" id="UP001431209">
    <property type="component" value="Unassembled WGS sequence"/>
</dbReference>
<sequence>MLFQTLFNRLFKRKPIYYGEHSFATVPEDVGVYIMSFLSFREVLEVSLVSIHYNQICGSDMLWEEFSAQKWKQALTIQHINNDYRNSVNQNNQINAGGQDEVQETANSRRGSVSSDSSDSCLAEVYSKRFLETLRNRYEPDASWKDIYLSTLLFTHNDTSVIGDGLFYWLGCYDHEVNKRRERIESILAAQSRDHNPLIRSNSLGTNKTNNLIMMRRRVPNHHKSLNNLTSGIASLTAPGAASTSNVAGSTSMHYQNPAEVTSDRIHKVRLTASSQKVGKSSSWISRQNTASWTENSKFEYFQVDMGQNLSFVPIHYQLRYGSKSYKVLPKAWVLQASNDAQDWITLRQHENDDSFKKQDYAIASWPIDNHSTQHFGEAFRYFRVKLTGKTNSSHQDWDHTLVVTGFELFGFAIVTRKFHADLEHIYSTHLSHLIHAIANKSDMETVKKNFEKVAPHLEHIDEQVTPFGESLLHIAAQHNYDDCVRWLTEEKNANINSSMDSGDSVFDVASSVRMKDFLYQINMRRMQEEMRVMKEDFESKLCSQSMLLDQMQNKIEKFTSTPKETIKREYENSVNV</sequence>
<dbReference type="PROSITE" id="PS50181">
    <property type="entry name" value="FBOX"/>
    <property type="match status" value="1"/>
</dbReference>
<dbReference type="Pfam" id="PF12937">
    <property type="entry name" value="F-box-like"/>
    <property type="match status" value="1"/>
</dbReference>